<evidence type="ECO:0000256" key="1">
    <source>
        <dbReference type="SAM" id="MobiDB-lite"/>
    </source>
</evidence>
<organism evidence="3 4">
    <name type="scientific">Cystobacter fuscus</name>
    <dbReference type="NCBI Taxonomy" id="43"/>
    <lineage>
        <taxon>Bacteria</taxon>
        <taxon>Pseudomonadati</taxon>
        <taxon>Myxococcota</taxon>
        <taxon>Myxococcia</taxon>
        <taxon>Myxococcales</taxon>
        <taxon>Cystobacterineae</taxon>
        <taxon>Archangiaceae</taxon>
        <taxon>Cystobacter</taxon>
    </lineage>
</organism>
<evidence type="ECO:0000256" key="2">
    <source>
        <dbReference type="SAM" id="Phobius"/>
    </source>
</evidence>
<keyword evidence="2" id="KW-1133">Transmembrane helix</keyword>
<gene>
    <name evidence="3" type="ORF">CYFUS_009406</name>
</gene>
<dbReference type="EMBL" id="CP022098">
    <property type="protein sequence ID" value="ATB43925.1"/>
    <property type="molecule type" value="Genomic_DNA"/>
</dbReference>
<evidence type="ECO:0000313" key="4">
    <source>
        <dbReference type="Proteomes" id="UP000217257"/>
    </source>
</evidence>
<protein>
    <recommendedName>
        <fullName evidence="5">Protein kinase</fullName>
    </recommendedName>
</protein>
<reference evidence="3 4" key="1">
    <citation type="submission" date="2017-06" db="EMBL/GenBank/DDBJ databases">
        <title>Sequencing and comparative analysis of myxobacterial genomes.</title>
        <authorList>
            <person name="Rupp O."/>
            <person name="Goesmann A."/>
            <person name="Sogaard-Andersen L."/>
        </authorList>
    </citation>
    <scope>NUCLEOTIDE SEQUENCE [LARGE SCALE GENOMIC DNA]</scope>
    <source>
        <strain evidence="3 4">DSM 52655</strain>
    </source>
</reference>
<keyword evidence="2" id="KW-0472">Membrane</keyword>
<name>A0A250JJ55_9BACT</name>
<feature type="region of interest" description="Disordered" evidence="1">
    <location>
        <begin position="1"/>
        <end position="28"/>
    </location>
</feature>
<dbReference type="KEGG" id="cfus:CYFUS_009406"/>
<feature type="transmembrane region" description="Helical" evidence="2">
    <location>
        <begin position="126"/>
        <end position="148"/>
    </location>
</feature>
<proteinExistence type="predicted"/>
<sequence length="244" mass="27002">MSGTPGKKGDRIGPYRLGRRYRGTDPGEGSIHEAHHVETGAPALVILPGTNEDGRPRSAWSVRAEGSLHPPYQAVHVEQPPQGRASLHDLTLLLIRLAGATAHIENRKDAHGHFSRVPAHARIRRWVLHWGLSGAAAAMATGLVLFLWPHAREATRVRTTSEDPVFFADRQNLVFPIASYPMPEKPFKEQQKPPCLEETEVEVRGGCWIEHTKKAPCPRSTAEYQGKCYIPVKKQPPPPSSLQP</sequence>
<evidence type="ECO:0000313" key="3">
    <source>
        <dbReference type="EMBL" id="ATB43925.1"/>
    </source>
</evidence>
<keyword evidence="2" id="KW-0812">Transmembrane</keyword>
<evidence type="ECO:0008006" key="5">
    <source>
        <dbReference type="Google" id="ProtNLM"/>
    </source>
</evidence>
<accession>A0A250JJ55</accession>
<dbReference type="Proteomes" id="UP000217257">
    <property type="component" value="Chromosome"/>
</dbReference>
<dbReference type="RefSeq" id="WP_095991270.1">
    <property type="nucleotide sequence ID" value="NZ_CP022098.1"/>
</dbReference>
<dbReference type="AlphaFoldDB" id="A0A250JJ55"/>